<dbReference type="GO" id="GO:0035567">
    <property type="term" value="P:non-canonical Wnt signaling pathway"/>
    <property type="evidence" value="ECO:0007669"/>
    <property type="project" value="TreeGrafter"/>
</dbReference>
<keyword evidence="3" id="KW-0217">Developmental protein</keyword>
<evidence type="ECO:0000259" key="19">
    <source>
        <dbReference type="PROSITE" id="PS50261"/>
    </source>
</evidence>
<keyword evidence="11 14" id="KW-1015">Disulfide bond</keyword>
<feature type="disulfide bond" evidence="14">
    <location>
        <begin position="85"/>
        <end position="123"/>
    </location>
</feature>
<dbReference type="GO" id="GO:0005886">
    <property type="term" value="C:plasma membrane"/>
    <property type="evidence" value="ECO:0007669"/>
    <property type="project" value="UniProtKB-SubCell"/>
</dbReference>
<evidence type="ECO:0000256" key="9">
    <source>
        <dbReference type="ARBA" id="ARBA00023040"/>
    </source>
</evidence>
<evidence type="ECO:0000256" key="3">
    <source>
        <dbReference type="ARBA" id="ARBA00022473"/>
    </source>
</evidence>
<evidence type="ECO:0000313" key="21">
    <source>
        <dbReference type="EMBL" id="JAS17096.1"/>
    </source>
</evidence>
<dbReference type="PANTHER" id="PTHR11309">
    <property type="entry name" value="FRIZZLED"/>
    <property type="match status" value="1"/>
</dbReference>
<feature type="transmembrane region" description="Helical" evidence="16">
    <location>
        <begin position="285"/>
        <end position="305"/>
    </location>
</feature>
<feature type="compositionally biased region" description="Polar residues" evidence="15">
    <location>
        <begin position="157"/>
        <end position="169"/>
    </location>
</feature>
<protein>
    <recommendedName>
        <fullName evidence="22">Frizzled-2</fullName>
    </recommendedName>
</protein>
<dbReference type="EMBL" id="GEDC01020202">
    <property type="protein sequence ID" value="JAS17096.1"/>
    <property type="molecule type" value="Transcribed_RNA"/>
</dbReference>
<dbReference type="Gene3D" id="1.20.1070.10">
    <property type="entry name" value="Rhodopsin 7-helix transmembrane proteins"/>
    <property type="match status" value="1"/>
</dbReference>
<dbReference type="SUPFAM" id="SSF63501">
    <property type="entry name" value="Frizzled cysteine-rich domain"/>
    <property type="match status" value="1"/>
</dbReference>
<feature type="disulfide bond" evidence="14">
    <location>
        <begin position="116"/>
        <end position="140"/>
    </location>
</feature>
<keyword evidence="10 16" id="KW-0472">Membrane</keyword>
<dbReference type="Pfam" id="PF01392">
    <property type="entry name" value="Fz"/>
    <property type="match status" value="1"/>
</dbReference>
<evidence type="ECO:0000256" key="12">
    <source>
        <dbReference type="ARBA" id="ARBA00023170"/>
    </source>
</evidence>
<feature type="transmembrane region" description="Helical" evidence="16">
    <location>
        <begin position="516"/>
        <end position="539"/>
    </location>
</feature>
<feature type="domain" description="G-protein coupled receptors family 2 profile 2" evidence="19">
    <location>
        <begin position="249"/>
        <end position="546"/>
    </location>
</feature>
<dbReference type="PROSITE" id="PS50038">
    <property type="entry name" value="FZ"/>
    <property type="match status" value="1"/>
</dbReference>
<feature type="disulfide bond" evidence="14">
    <location>
        <begin position="48"/>
        <end position="94"/>
    </location>
</feature>
<dbReference type="SMART" id="SM01330">
    <property type="entry name" value="Frizzled"/>
    <property type="match status" value="1"/>
</dbReference>
<evidence type="ECO:0000256" key="17">
    <source>
        <dbReference type="SAM" id="SignalP"/>
    </source>
</evidence>
<feature type="disulfide bond" evidence="14">
    <location>
        <begin position="40"/>
        <end position="101"/>
    </location>
</feature>
<evidence type="ECO:0000259" key="18">
    <source>
        <dbReference type="PROSITE" id="PS50038"/>
    </source>
</evidence>
<keyword evidence="6 16" id="KW-0812">Transmembrane</keyword>
<evidence type="ECO:0000256" key="6">
    <source>
        <dbReference type="ARBA" id="ARBA00022692"/>
    </source>
</evidence>
<evidence type="ECO:0000256" key="13">
    <source>
        <dbReference type="ARBA" id="ARBA00023224"/>
    </source>
</evidence>
<comment type="similarity">
    <text evidence="2">Belongs to the G-protein coupled receptor Fz/Smo family.</text>
</comment>
<dbReference type="SMART" id="SM00063">
    <property type="entry name" value="FRI"/>
    <property type="match status" value="1"/>
</dbReference>
<keyword evidence="9" id="KW-0297">G-protein coupled receptor</keyword>
<dbReference type="InterPro" id="IPR036790">
    <property type="entry name" value="Frizzled_dom_sf"/>
</dbReference>
<evidence type="ECO:0000256" key="11">
    <source>
        <dbReference type="ARBA" id="ARBA00023157"/>
    </source>
</evidence>
<dbReference type="AlphaFoldDB" id="A0A1B6C5G0"/>
<dbReference type="InterPro" id="IPR000539">
    <property type="entry name" value="Frizzled/Smoothened_7TM"/>
</dbReference>
<evidence type="ECO:0000256" key="15">
    <source>
        <dbReference type="SAM" id="MobiDB-lite"/>
    </source>
</evidence>
<dbReference type="InterPro" id="IPR020067">
    <property type="entry name" value="Frizzled_dom"/>
</dbReference>
<feature type="domain" description="FZ" evidence="18">
    <location>
        <begin position="35"/>
        <end position="156"/>
    </location>
</feature>
<evidence type="ECO:0000256" key="14">
    <source>
        <dbReference type="PROSITE-ProRule" id="PRU00090"/>
    </source>
</evidence>
<dbReference type="FunFam" id="1.10.2000.10:FF:000004">
    <property type="entry name" value="Frizzled class receptor 8a"/>
    <property type="match status" value="1"/>
</dbReference>
<evidence type="ECO:0000256" key="10">
    <source>
        <dbReference type="ARBA" id="ARBA00023136"/>
    </source>
</evidence>
<accession>A0A1B6C5G0</accession>
<evidence type="ECO:0000256" key="2">
    <source>
        <dbReference type="ARBA" id="ARBA00008077"/>
    </source>
</evidence>
<dbReference type="PANTHER" id="PTHR11309:SF126">
    <property type="entry name" value="FRIZZLED-2"/>
    <property type="match status" value="1"/>
</dbReference>
<feature type="region of interest" description="Disordered" evidence="15">
    <location>
        <begin position="157"/>
        <end position="185"/>
    </location>
</feature>
<keyword evidence="13" id="KW-0807">Transducer</keyword>
<keyword evidence="12" id="KW-0675">Receptor</keyword>
<evidence type="ECO:0000256" key="16">
    <source>
        <dbReference type="SAM" id="Phobius"/>
    </source>
</evidence>
<dbReference type="InterPro" id="IPR015526">
    <property type="entry name" value="Frizzled/SFRP"/>
</dbReference>
<dbReference type="GO" id="GO:0004930">
    <property type="term" value="F:G protein-coupled receptor activity"/>
    <property type="evidence" value="ECO:0007669"/>
    <property type="project" value="UniProtKB-KW"/>
</dbReference>
<keyword evidence="4" id="KW-1003">Cell membrane</keyword>
<dbReference type="GO" id="GO:0042813">
    <property type="term" value="F:Wnt receptor activity"/>
    <property type="evidence" value="ECO:0007669"/>
    <property type="project" value="TreeGrafter"/>
</dbReference>
<dbReference type="EMBL" id="GEDC01028823">
    <property type="protein sequence ID" value="JAS08475.1"/>
    <property type="molecule type" value="Transcribed_RNA"/>
</dbReference>
<dbReference type="InterPro" id="IPR017981">
    <property type="entry name" value="GPCR_2-like_7TM"/>
</dbReference>
<comment type="subcellular location">
    <subcellularLocation>
        <location evidence="1">Cell membrane</location>
        <topology evidence="1">Multi-pass membrane protein</topology>
    </subcellularLocation>
</comment>
<dbReference type="CDD" id="cd07456">
    <property type="entry name" value="CRD_FZ5_like"/>
    <property type="match status" value="1"/>
</dbReference>
<dbReference type="Pfam" id="PF01534">
    <property type="entry name" value="Frizzled"/>
    <property type="match status" value="1"/>
</dbReference>
<keyword evidence="8 16" id="KW-1133">Transmembrane helix</keyword>
<name>A0A1B6C5G0_9HEMI</name>
<dbReference type="PRINTS" id="PR00489">
    <property type="entry name" value="FRIZZLED"/>
</dbReference>
<dbReference type="Gene3D" id="1.10.2000.10">
    <property type="entry name" value="Frizzled cysteine-rich domain"/>
    <property type="match status" value="1"/>
</dbReference>
<evidence type="ECO:0000313" key="20">
    <source>
        <dbReference type="EMBL" id="JAS08475.1"/>
    </source>
</evidence>
<feature type="chain" id="PRO_5008580117" description="Frizzled-2" evidence="17">
    <location>
        <begin position="21"/>
        <end position="626"/>
    </location>
</feature>
<organism evidence="20">
    <name type="scientific">Clastoptera arizonana</name>
    <name type="common">Arizona spittle bug</name>
    <dbReference type="NCBI Taxonomy" id="38151"/>
    <lineage>
        <taxon>Eukaryota</taxon>
        <taxon>Metazoa</taxon>
        <taxon>Ecdysozoa</taxon>
        <taxon>Arthropoda</taxon>
        <taxon>Hexapoda</taxon>
        <taxon>Insecta</taxon>
        <taxon>Pterygota</taxon>
        <taxon>Neoptera</taxon>
        <taxon>Paraneoptera</taxon>
        <taxon>Hemiptera</taxon>
        <taxon>Auchenorrhyncha</taxon>
        <taxon>Cercopoidea</taxon>
        <taxon>Clastopteridae</taxon>
        <taxon>Clastoptera</taxon>
    </lineage>
</organism>
<reference evidence="20" key="1">
    <citation type="submission" date="2015-12" db="EMBL/GenBank/DDBJ databases">
        <title>De novo transcriptome assembly of four potential Pierce s Disease insect vectors from Arizona vineyards.</title>
        <authorList>
            <person name="Tassone E.E."/>
        </authorList>
    </citation>
    <scope>NUCLEOTIDE SEQUENCE</scope>
</reference>
<evidence type="ECO:0000256" key="1">
    <source>
        <dbReference type="ARBA" id="ARBA00004651"/>
    </source>
</evidence>
<dbReference type="PROSITE" id="PS50261">
    <property type="entry name" value="G_PROTEIN_RECEP_F2_4"/>
    <property type="match status" value="1"/>
</dbReference>
<gene>
    <name evidence="20" type="ORF">g.38421</name>
    <name evidence="21" type="ORF">g.38425</name>
</gene>
<proteinExistence type="inferred from homology"/>
<sequence length="626" mass="69463">MESIISVVCVILCVVSKTVADMQPVVVASASGSAAQNARCEEITIPICRGIGYNLTSMPNELNHDTQEEAGLEVHQFWPLVEINCSRDLKFFLCSMYAPICIEDYMKPLPACRSVCERARDGCSPLMLQYGFQWPERMTCEKLPVLGDPDNLCMEQNNRSDMQHPTVTSPKPAKKQPARPAPGCKGKNCRDSNHGLPDNKDCSCRCRPPLIPIERDNFLYNRSITVGGVNNCGFPCRGVFFTQEEKEFASIWITLWSGLCCVSTLMTLTTFLIDTERFKYPERPIVFLSACYFMVSVGYLIRVALGHEEVACEGRMIRYSASGPIPCTLVFLLVYFFGMASSIWWVVLSFTWFLAAGLKWGNEAIAGYAQYFHLAAWLIPTVKSVGVLIMAAVDGDPVAGICYVGNQNAENLRVFVLGPLLVYLLLGTSFLFGGFVSLFRIRNVIKQQGGIGGRSKADKLEKLMIRIGIFSVLYTVPATIVIGCHFYESTLYTDWMTPLVCPCDNSIAHRARFRPMYSILMLKYFMALAVGITSGVWIWSGKTLGSWKRLWRRLFGSSHPGPVLINSGKHQRVMKQQYILPPVPAASNTMLTGPHIAAAAPGSIPTSGSLHHHMIKQAQATPLSHV</sequence>
<feature type="transmembrane region" description="Helical" evidence="16">
    <location>
        <begin position="420"/>
        <end position="442"/>
    </location>
</feature>
<dbReference type="FunFam" id="1.20.1070.10:FF:000262">
    <property type="entry name" value="Frizzled 2"/>
    <property type="match status" value="1"/>
</dbReference>
<feature type="transmembrane region" description="Helical" evidence="16">
    <location>
        <begin position="463"/>
        <end position="488"/>
    </location>
</feature>
<feature type="signal peptide" evidence="17">
    <location>
        <begin position="1"/>
        <end position="20"/>
    </location>
</feature>
<evidence type="ECO:0000256" key="7">
    <source>
        <dbReference type="ARBA" id="ARBA00022729"/>
    </source>
</evidence>
<feature type="transmembrane region" description="Helical" evidence="16">
    <location>
        <begin position="251"/>
        <end position="273"/>
    </location>
</feature>
<feature type="disulfide bond" evidence="14">
    <location>
        <begin position="112"/>
        <end position="153"/>
    </location>
</feature>
<dbReference type="GO" id="GO:0017147">
    <property type="term" value="F:Wnt-protein binding"/>
    <property type="evidence" value="ECO:0007669"/>
    <property type="project" value="TreeGrafter"/>
</dbReference>
<evidence type="ECO:0000256" key="8">
    <source>
        <dbReference type="ARBA" id="ARBA00022989"/>
    </source>
</evidence>
<keyword evidence="7 17" id="KW-0732">Signal</keyword>
<evidence type="ECO:0000256" key="5">
    <source>
        <dbReference type="ARBA" id="ARBA00022687"/>
    </source>
</evidence>
<dbReference type="CDD" id="cd15035">
    <property type="entry name" value="7tmF_FZD5_FZD8-like"/>
    <property type="match status" value="1"/>
</dbReference>
<evidence type="ECO:0000256" key="4">
    <source>
        <dbReference type="ARBA" id="ARBA00022475"/>
    </source>
</evidence>
<dbReference type="GO" id="GO:0060070">
    <property type="term" value="P:canonical Wnt signaling pathway"/>
    <property type="evidence" value="ECO:0007669"/>
    <property type="project" value="TreeGrafter"/>
</dbReference>
<evidence type="ECO:0008006" key="22">
    <source>
        <dbReference type="Google" id="ProtNLM"/>
    </source>
</evidence>
<keyword evidence="5" id="KW-0879">Wnt signaling pathway</keyword>